<name>A0A9Q3JAR0_9BASI</name>
<evidence type="ECO:0000313" key="1">
    <source>
        <dbReference type="EMBL" id="MBW0558641.1"/>
    </source>
</evidence>
<accession>A0A9Q3JAR0</accession>
<sequence>MEGIIRKLCAYGLELKGSDGFTHYWCTIVPALELEYRKSINSSTHKKPEMLEEGWNSIIPYYTLKKDMFDINPTESSFKIMLEK</sequence>
<dbReference type="Proteomes" id="UP000765509">
    <property type="component" value="Unassembled WGS sequence"/>
</dbReference>
<protein>
    <submittedName>
        <fullName evidence="1">Uncharacterized protein</fullName>
    </submittedName>
</protein>
<comment type="caution">
    <text evidence="1">The sequence shown here is derived from an EMBL/GenBank/DDBJ whole genome shotgun (WGS) entry which is preliminary data.</text>
</comment>
<reference evidence="1" key="1">
    <citation type="submission" date="2021-03" db="EMBL/GenBank/DDBJ databases">
        <title>Draft genome sequence of rust myrtle Austropuccinia psidii MF-1, a brazilian biotype.</title>
        <authorList>
            <person name="Quecine M.C."/>
            <person name="Pachon D.M.R."/>
            <person name="Bonatelli M.L."/>
            <person name="Correr F.H."/>
            <person name="Franceschini L.M."/>
            <person name="Leite T.F."/>
            <person name="Margarido G.R.A."/>
            <person name="Almeida C.A."/>
            <person name="Ferrarezi J.A."/>
            <person name="Labate C.A."/>
        </authorList>
    </citation>
    <scope>NUCLEOTIDE SEQUENCE</scope>
    <source>
        <strain evidence="1">MF-1</strain>
    </source>
</reference>
<dbReference type="AlphaFoldDB" id="A0A9Q3JAR0"/>
<dbReference type="OrthoDB" id="413122at2759"/>
<evidence type="ECO:0000313" key="2">
    <source>
        <dbReference type="Proteomes" id="UP000765509"/>
    </source>
</evidence>
<dbReference type="EMBL" id="AVOT02066959">
    <property type="protein sequence ID" value="MBW0558641.1"/>
    <property type="molecule type" value="Genomic_DNA"/>
</dbReference>
<proteinExistence type="predicted"/>
<organism evidence="1 2">
    <name type="scientific">Austropuccinia psidii MF-1</name>
    <dbReference type="NCBI Taxonomy" id="1389203"/>
    <lineage>
        <taxon>Eukaryota</taxon>
        <taxon>Fungi</taxon>
        <taxon>Dikarya</taxon>
        <taxon>Basidiomycota</taxon>
        <taxon>Pucciniomycotina</taxon>
        <taxon>Pucciniomycetes</taxon>
        <taxon>Pucciniales</taxon>
        <taxon>Sphaerophragmiaceae</taxon>
        <taxon>Austropuccinia</taxon>
    </lineage>
</organism>
<gene>
    <name evidence="1" type="ORF">O181_098356</name>
</gene>
<keyword evidence="2" id="KW-1185">Reference proteome</keyword>